<reference evidence="1 2" key="1">
    <citation type="submission" date="2016-05" db="EMBL/GenBank/DDBJ databases">
        <title>Single-cell genome of chain-forming Candidatus Thiomargarita nelsonii and comparison to other large sulfur-oxidizing bacteria.</title>
        <authorList>
            <person name="Winkel M."/>
            <person name="Salman V."/>
            <person name="Woyke T."/>
            <person name="Schulz-Vogt H."/>
            <person name="Richter M."/>
            <person name="Flood B."/>
            <person name="Bailey J."/>
            <person name="Amann R."/>
            <person name="Mussmann M."/>
        </authorList>
    </citation>
    <scope>NUCLEOTIDE SEQUENCE [LARGE SCALE GENOMIC DNA]</scope>
    <source>
        <strain evidence="1 2">THI036</strain>
    </source>
</reference>
<evidence type="ECO:0000313" key="2">
    <source>
        <dbReference type="Proteomes" id="UP000076962"/>
    </source>
</evidence>
<dbReference type="EMBL" id="LUTY01001596">
    <property type="protein sequence ID" value="OAD21489.1"/>
    <property type="molecule type" value="Genomic_DNA"/>
</dbReference>
<keyword evidence="2" id="KW-1185">Reference proteome</keyword>
<gene>
    <name evidence="1" type="ORF">THIOM_002738</name>
</gene>
<accession>A0A176S0L9</accession>
<dbReference type="AlphaFoldDB" id="A0A176S0L9"/>
<feature type="non-terminal residue" evidence="1">
    <location>
        <position position="53"/>
    </location>
</feature>
<name>A0A176S0L9_9GAMM</name>
<evidence type="ECO:0000313" key="1">
    <source>
        <dbReference type="EMBL" id="OAD21489.1"/>
    </source>
</evidence>
<proteinExistence type="predicted"/>
<protein>
    <submittedName>
        <fullName evidence="1">Uncharacterized protein</fullName>
    </submittedName>
</protein>
<dbReference type="Proteomes" id="UP000076962">
    <property type="component" value="Unassembled WGS sequence"/>
</dbReference>
<sequence length="53" mass="5696">MSPSTLTQTLLGTLLDSPVVVEVASEALKKAIPIIKDHFTLTPNEITKAYQNG</sequence>
<organism evidence="1 2">
    <name type="scientific">Candidatus Thiomargarita nelsonii</name>
    <dbReference type="NCBI Taxonomy" id="1003181"/>
    <lineage>
        <taxon>Bacteria</taxon>
        <taxon>Pseudomonadati</taxon>
        <taxon>Pseudomonadota</taxon>
        <taxon>Gammaproteobacteria</taxon>
        <taxon>Thiotrichales</taxon>
        <taxon>Thiotrichaceae</taxon>
        <taxon>Thiomargarita</taxon>
    </lineage>
</organism>
<comment type="caution">
    <text evidence="1">The sequence shown here is derived from an EMBL/GenBank/DDBJ whole genome shotgun (WGS) entry which is preliminary data.</text>
</comment>